<feature type="domain" description="N-acetyltransferase ESCO zinc-finger" evidence="1">
    <location>
        <begin position="77"/>
        <end position="116"/>
    </location>
</feature>
<gene>
    <name evidence="2" type="ORF">GAYE_SCF59G6472</name>
</gene>
<dbReference type="GO" id="GO:0061733">
    <property type="term" value="F:protein-lysine-acetyltransferase activity"/>
    <property type="evidence" value="ECO:0007669"/>
    <property type="project" value="TreeGrafter"/>
</dbReference>
<sequence>MFYAKKKIANGASSAEMAGTMPLKTFGKRNKSQSLVIPSNVQVPGSSQVEKWWKQKPSNGVSEFKKARKQPASSYHQLYLDLGQKSSNRATQCQQCGFFYTKGNELDEKLHHSVHQERYNHKVRWPMKDNSVSYVKEYKEGMVWMDYACSISSSSNVGKSVNLLLSLSEEELGKDNTFLQNEKIQVYVYIARESWDADVAFVGFG</sequence>
<dbReference type="PANTHER" id="PTHR45884">
    <property type="entry name" value="N-ACETYLTRANSFERASE ECO"/>
    <property type="match status" value="1"/>
</dbReference>
<evidence type="ECO:0000313" key="2">
    <source>
        <dbReference type="EMBL" id="KAK4528528.1"/>
    </source>
</evidence>
<dbReference type="GO" id="GO:0005634">
    <property type="term" value="C:nucleus"/>
    <property type="evidence" value="ECO:0007669"/>
    <property type="project" value="TreeGrafter"/>
</dbReference>
<dbReference type="InterPro" id="IPR028005">
    <property type="entry name" value="AcTrfase_ESCO_Znf_dom"/>
</dbReference>
<evidence type="ECO:0000259" key="1">
    <source>
        <dbReference type="Pfam" id="PF13878"/>
    </source>
</evidence>
<evidence type="ECO:0000313" key="3">
    <source>
        <dbReference type="Proteomes" id="UP001300502"/>
    </source>
</evidence>
<dbReference type="GO" id="GO:0007064">
    <property type="term" value="P:mitotic sister chromatid cohesion"/>
    <property type="evidence" value="ECO:0007669"/>
    <property type="project" value="TreeGrafter"/>
</dbReference>
<accession>A0AAV9IM16</accession>
<dbReference type="EMBL" id="JANCYU010000065">
    <property type="protein sequence ID" value="KAK4528528.1"/>
    <property type="molecule type" value="Genomic_DNA"/>
</dbReference>
<comment type="caution">
    <text evidence="2">The sequence shown here is derived from an EMBL/GenBank/DDBJ whole genome shotgun (WGS) entry which is preliminary data.</text>
</comment>
<reference evidence="2 3" key="1">
    <citation type="submission" date="2022-07" db="EMBL/GenBank/DDBJ databases">
        <title>Genome-wide signatures of adaptation to extreme environments.</title>
        <authorList>
            <person name="Cho C.H."/>
            <person name="Yoon H.S."/>
        </authorList>
    </citation>
    <scope>NUCLEOTIDE SEQUENCE [LARGE SCALE GENOMIC DNA]</scope>
    <source>
        <strain evidence="2 3">108.79 E11</strain>
    </source>
</reference>
<protein>
    <recommendedName>
        <fullName evidence="1">N-acetyltransferase ESCO zinc-finger domain-containing protein</fullName>
    </recommendedName>
</protein>
<name>A0AAV9IM16_9RHOD</name>
<keyword evidence="3" id="KW-1185">Reference proteome</keyword>
<organism evidence="2 3">
    <name type="scientific">Galdieria yellowstonensis</name>
    <dbReference type="NCBI Taxonomy" id="3028027"/>
    <lineage>
        <taxon>Eukaryota</taxon>
        <taxon>Rhodophyta</taxon>
        <taxon>Bangiophyceae</taxon>
        <taxon>Galdieriales</taxon>
        <taxon>Galdieriaceae</taxon>
        <taxon>Galdieria</taxon>
    </lineage>
</organism>
<proteinExistence type="predicted"/>
<dbReference type="Pfam" id="PF13878">
    <property type="entry name" value="zf-C2H2_3"/>
    <property type="match status" value="1"/>
</dbReference>
<dbReference type="PANTHER" id="PTHR45884:SF2">
    <property type="entry name" value="N-ACETYLTRANSFERASE ECO"/>
    <property type="match status" value="1"/>
</dbReference>
<dbReference type="AlphaFoldDB" id="A0AAV9IM16"/>
<dbReference type="Proteomes" id="UP001300502">
    <property type="component" value="Unassembled WGS sequence"/>
</dbReference>
<dbReference type="GO" id="GO:0000785">
    <property type="term" value="C:chromatin"/>
    <property type="evidence" value="ECO:0007669"/>
    <property type="project" value="TreeGrafter"/>
</dbReference>